<dbReference type="PANTHER" id="PTHR14359">
    <property type="entry name" value="HOMO-OLIGOMERIC FLAVIN CONTAINING CYS DECARBOXYLASE FAMILY"/>
    <property type="match status" value="1"/>
</dbReference>
<dbReference type="GeneID" id="28973112"/>
<dbReference type="EMBL" id="KQ474075">
    <property type="protein sequence ID" value="KPV77117.1"/>
    <property type="molecule type" value="Genomic_DNA"/>
</dbReference>
<dbReference type="InterPro" id="IPR003382">
    <property type="entry name" value="Flavoprotein"/>
</dbReference>
<comment type="similarity">
    <text evidence="2">Belongs to the HFCD (homooligomeric flavin containing Cys decarboxylase) superfamily.</text>
</comment>
<organism evidence="4 5">
    <name type="scientific">Rhodotorula graminis (strain WP1)</name>
    <dbReference type="NCBI Taxonomy" id="578459"/>
    <lineage>
        <taxon>Eukaryota</taxon>
        <taxon>Fungi</taxon>
        <taxon>Dikarya</taxon>
        <taxon>Basidiomycota</taxon>
        <taxon>Pucciniomycotina</taxon>
        <taxon>Microbotryomycetes</taxon>
        <taxon>Sporidiobolales</taxon>
        <taxon>Sporidiobolaceae</taxon>
        <taxon>Rhodotorula</taxon>
    </lineage>
</organism>
<dbReference type="SUPFAM" id="SSF52507">
    <property type="entry name" value="Homo-oligomeric flavin-containing Cys decarboxylases, HFCD"/>
    <property type="match status" value="1"/>
</dbReference>
<dbReference type="GO" id="GO:0010181">
    <property type="term" value="F:FMN binding"/>
    <property type="evidence" value="ECO:0007669"/>
    <property type="project" value="TreeGrafter"/>
</dbReference>
<reference evidence="4 5" key="1">
    <citation type="journal article" date="2015" name="Front. Microbiol.">
        <title>Genome sequence of the plant growth promoting endophytic yeast Rhodotorula graminis WP1.</title>
        <authorList>
            <person name="Firrincieli A."/>
            <person name="Otillar R."/>
            <person name="Salamov A."/>
            <person name="Schmutz J."/>
            <person name="Khan Z."/>
            <person name="Redman R.S."/>
            <person name="Fleck N.D."/>
            <person name="Lindquist E."/>
            <person name="Grigoriev I.V."/>
            <person name="Doty S.L."/>
        </authorList>
    </citation>
    <scope>NUCLEOTIDE SEQUENCE [LARGE SCALE GENOMIC DNA]</scope>
    <source>
        <strain evidence="4 5">WP1</strain>
    </source>
</reference>
<dbReference type="GO" id="GO:0071513">
    <property type="term" value="C:phosphopantothenoylcysteine decarboxylase complex"/>
    <property type="evidence" value="ECO:0007669"/>
    <property type="project" value="TreeGrafter"/>
</dbReference>
<evidence type="ECO:0000256" key="2">
    <source>
        <dbReference type="ARBA" id="ARBA00038350"/>
    </source>
</evidence>
<dbReference type="OrthoDB" id="1532798at2759"/>
<dbReference type="Proteomes" id="UP000053890">
    <property type="component" value="Unassembled WGS sequence"/>
</dbReference>
<gene>
    <name evidence="4" type="ORF">RHOBADRAFT_25008</name>
</gene>
<feature type="domain" description="Flavoprotein" evidence="3">
    <location>
        <begin position="38"/>
        <end position="219"/>
    </location>
</feature>
<dbReference type="Gene3D" id="3.40.50.1950">
    <property type="entry name" value="Flavin prenyltransferase-like"/>
    <property type="match status" value="1"/>
</dbReference>
<dbReference type="Pfam" id="PF02441">
    <property type="entry name" value="Flavoprotein"/>
    <property type="match status" value="1"/>
</dbReference>
<dbReference type="RefSeq" id="XP_018273166.1">
    <property type="nucleotide sequence ID" value="XM_018412663.1"/>
</dbReference>
<evidence type="ECO:0000259" key="3">
    <source>
        <dbReference type="Pfam" id="PF02441"/>
    </source>
</evidence>
<dbReference type="OMA" id="KGLACGD"/>
<dbReference type="STRING" id="578459.A0A194S942"/>
<sequence>MDPTETLAQTIARLLPNGLGARGDEERNPVTFPDRSLHVLVALSGSVASIKTPLIVRRLLEHDQVDVQVVATKGATHFFDAQELEAEHGGKVKVWTDQDEWAGWQKVGDPVLHIELRRWADVVLVAPCSANTLAKITHGICDNILTSFLRALPTFVPVHLFPAMNTHMFAHPLTAKQLAVVRDELGYNVHGPIGKKLACGDIGIGAMTEWSDIVQLVVDEYGLDRREL</sequence>
<protein>
    <recommendedName>
        <fullName evidence="3">Flavoprotein domain-containing protein</fullName>
    </recommendedName>
</protein>
<evidence type="ECO:0000313" key="5">
    <source>
        <dbReference type="Proteomes" id="UP000053890"/>
    </source>
</evidence>
<keyword evidence="1" id="KW-0173">Coenzyme A biosynthesis</keyword>
<keyword evidence="5" id="KW-1185">Reference proteome</keyword>
<evidence type="ECO:0000256" key="1">
    <source>
        <dbReference type="ARBA" id="ARBA00022993"/>
    </source>
</evidence>
<accession>A0A194S942</accession>
<proteinExistence type="inferred from homology"/>
<dbReference type="AlphaFoldDB" id="A0A194S942"/>
<dbReference type="GO" id="GO:0004633">
    <property type="term" value="F:phosphopantothenoylcysteine decarboxylase activity"/>
    <property type="evidence" value="ECO:0007669"/>
    <property type="project" value="TreeGrafter"/>
</dbReference>
<name>A0A194S942_RHOGW</name>
<dbReference type="GO" id="GO:0015937">
    <property type="term" value="P:coenzyme A biosynthetic process"/>
    <property type="evidence" value="ECO:0007669"/>
    <property type="project" value="UniProtKB-KW"/>
</dbReference>
<evidence type="ECO:0000313" key="4">
    <source>
        <dbReference type="EMBL" id="KPV77117.1"/>
    </source>
</evidence>
<dbReference type="InterPro" id="IPR036551">
    <property type="entry name" value="Flavin_trans-like"/>
</dbReference>
<dbReference type="PANTHER" id="PTHR14359:SF6">
    <property type="entry name" value="PHOSPHOPANTOTHENOYLCYSTEINE DECARBOXYLASE"/>
    <property type="match status" value="1"/>
</dbReference>